<keyword evidence="6" id="KW-0238">DNA-binding</keyword>
<comment type="subcellular location">
    <subcellularLocation>
        <location evidence="1">Cytoplasm</location>
    </subcellularLocation>
</comment>
<evidence type="ECO:0000256" key="5">
    <source>
        <dbReference type="ARBA" id="ARBA00023015"/>
    </source>
</evidence>
<reference evidence="11 12" key="1">
    <citation type="journal article" date="2024" name="Int. J. Syst. Evol. Microbiol.">
        <title>Paenibacillus hexagrammi sp. nov., a novel bacterium isolated from the gut content of Hexagrammos agrammus.</title>
        <authorList>
            <person name="Jung H.K."/>
            <person name="Kim D.G."/>
            <person name="Zin H."/>
            <person name="Park J."/>
            <person name="Jung H."/>
            <person name="Kim Y.O."/>
            <person name="Kong H.J."/>
            <person name="Kim J.W."/>
            <person name="Kim Y.S."/>
        </authorList>
    </citation>
    <scope>NUCLEOTIDE SEQUENCE [LARGE SCALE GENOMIC DNA]</scope>
    <source>
        <strain evidence="11 12">YPD9-1</strain>
    </source>
</reference>
<dbReference type="Pfam" id="PF00072">
    <property type="entry name" value="Response_reg"/>
    <property type="match status" value="1"/>
</dbReference>
<dbReference type="SUPFAM" id="SSF46689">
    <property type="entry name" value="Homeodomain-like"/>
    <property type="match status" value="2"/>
</dbReference>
<keyword evidence="4" id="KW-0902">Two-component regulatory system</keyword>
<feature type="domain" description="Response regulatory" evidence="10">
    <location>
        <begin position="2"/>
        <end position="119"/>
    </location>
</feature>
<dbReference type="InterPro" id="IPR011006">
    <property type="entry name" value="CheY-like_superfamily"/>
</dbReference>
<dbReference type="PROSITE" id="PS01124">
    <property type="entry name" value="HTH_ARAC_FAMILY_2"/>
    <property type="match status" value="1"/>
</dbReference>
<protein>
    <submittedName>
        <fullName evidence="11">Response regulator</fullName>
    </submittedName>
</protein>
<keyword evidence="7" id="KW-0804">Transcription</keyword>
<evidence type="ECO:0000259" key="9">
    <source>
        <dbReference type="PROSITE" id="PS01124"/>
    </source>
</evidence>
<evidence type="ECO:0000256" key="4">
    <source>
        <dbReference type="ARBA" id="ARBA00023012"/>
    </source>
</evidence>
<organism evidence="11 12">
    <name type="scientific">Paenibacillus hexagrammi</name>
    <dbReference type="NCBI Taxonomy" id="2908839"/>
    <lineage>
        <taxon>Bacteria</taxon>
        <taxon>Bacillati</taxon>
        <taxon>Bacillota</taxon>
        <taxon>Bacilli</taxon>
        <taxon>Bacillales</taxon>
        <taxon>Paenibacillaceae</taxon>
        <taxon>Paenibacillus</taxon>
    </lineage>
</organism>
<dbReference type="CDD" id="cd17536">
    <property type="entry name" value="REC_YesN-like"/>
    <property type="match status" value="1"/>
</dbReference>
<name>A0ABY3SGW4_9BACL</name>
<evidence type="ECO:0000256" key="6">
    <source>
        <dbReference type="ARBA" id="ARBA00023125"/>
    </source>
</evidence>
<feature type="modified residue" description="4-aspartylphosphate" evidence="8">
    <location>
        <position position="54"/>
    </location>
</feature>
<keyword evidence="5" id="KW-0805">Transcription regulation</keyword>
<feature type="domain" description="HTH araC/xylS-type" evidence="9">
    <location>
        <begin position="400"/>
        <end position="499"/>
    </location>
</feature>
<dbReference type="InterPro" id="IPR001789">
    <property type="entry name" value="Sig_transdc_resp-reg_receiver"/>
</dbReference>
<dbReference type="PANTHER" id="PTHR42713:SF3">
    <property type="entry name" value="TRANSCRIPTIONAL REGULATORY PROTEIN HPTR"/>
    <property type="match status" value="1"/>
</dbReference>
<evidence type="ECO:0000256" key="2">
    <source>
        <dbReference type="ARBA" id="ARBA00022490"/>
    </source>
</evidence>
<dbReference type="SMART" id="SM00448">
    <property type="entry name" value="REC"/>
    <property type="match status" value="1"/>
</dbReference>
<dbReference type="Pfam" id="PF12833">
    <property type="entry name" value="HTH_18"/>
    <property type="match status" value="1"/>
</dbReference>
<dbReference type="PANTHER" id="PTHR42713">
    <property type="entry name" value="HISTIDINE KINASE-RELATED"/>
    <property type="match status" value="1"/>
</dbReference>
<sequence>MNIMIVDDEEKIRLGLSKLIHKASPHYRIAGIYASASECLAALEGMKPDVVITDIKMPGMTGLELAKAIKQIDSTIQCVILSGFGEFEYARSAIGIGVSAYLLKPVDKQELYDLLDRLYQQVQAAEPSSSDRDESLLKQILLSDAGNQAAESLFKEVYADFIRFPSYAITAVVTDSPMPAASISSWVRPAYAPDCKVVQIDERTTVCIVAFDKQYTDFQVWEKTLHDILIQEKKIQASIGISNPCTQFSGWGRCLKEALEACEYNYYRAGKPAVTWIENANFGTLHEVEAYRKKVLESMEIFDLDNVEVHLHEMLKVIAEIKLRMHHLVELMETLFYALNKEAGKRQTTLKQQEFSMDFGKELKNCFSFSQAKAFIELRLMSGLHSLASERTSQGSVTIYQIKKIIEQEYADSLDLNQLAKRVFLTPSYVSKLFKQETGTTIIEYIISVRMNKAKELLKEQIHLKTYQIGEMVGYRDPAYFNKQFKKVVGLTPKEYRDTVC</sequence>
<accession>A0ABY3SGW4</accession>
<proteinExistence type="predicted"/>
<evidence type="ECO:0000256" key="3">
    <source>
        <dbReference type="ARBA" id="ARBA00022553"/>
    </source>
</evidence>
<dbReference type="Gene3D" id="1.10.10.60">
    <property type="entry name" value="Homeodomain-like"/>
    <property type="match status" value="2"/>
</dbReference>
<dbReference type="SUPFAM" id="SSF52172">
    <property type="entry name" value="CheY-like"/>
    <property type="match status" value="1"/>
</dbReference>
<dbReference type="InterPro" id="IPR009057">
    <property type="entry name" value="Homeodomain-like_sf"/>
</dbReference>
<evidence type="ECO:0000256" key="7">
    <source>
        <dbReference type="ARBA" id="ARBA00023163"/>
    </source>
</evidence>
<dbReference type="Proteomes" id="UP001649230">
    <property type="component" value="Chromosome"/>
</dbReference>
<dbReference type="InterPro" id="IPR051552">
    <property type="entry name" value="HptR"/>
</dbReference>
<dbReference type="PROSITE" id="PS50110">
    <property type="entry name" value="RESPONSE_REGULATORY"/>
    <property type="match status" value="1"/>
</dbReference>
<dbReference type="RefSeq" id="WP_235119071.1">
    <property type="nucleotide sequence ID" value="NZ_CP090978.1"/>
</dbReference>
<dbReference type="Gene3D" id="3.40.50.2300">
    <property type="match status" value="1"/>
</dbReference>
<dbReference type="PRINTS" id="PR00032">
    <property type="entry name" value="HTHARAC"/>
</dbReference>
<evidence type="ECO:0000313" key="11">
    <source>
        <dbReference type="EMBL" id="UJF32728.1"/>
    </source>
</evidence>
<dbReference type="EMBL" id="CP090978">
    <property type="protein sequence ID" value="UJF32728.1"/>
    <property type="molecule type" value="Genomic_DNA"/>
</dbReference>
<keyword evidence="12" id="KW-1185">Reference proteome</keyword>
<evidence type="ECO:0000313" key="12">
    <source>
        <dbReference type="Proteomes" id="UP001649230"/>
    </source>
</evidence>
<evidence type="ECO:0000259" key="10">
    <source>
        <dbReference type="PROSITE" id="PS50110"/>
    </source>
</evidence>
<dbReference type="SMART" id="SM00342">
    <property type="entry name" value="HTH_ARAC"/>
    <property type="match status" value="1"/>
</dbReference>
<evidence type="ECO:0000256" key="1">
    <source>
        <dbReference type="ARBA" id="ARBA00004496"/>
    </source>
</evidence>
<gene>
    <name evidence="11" type="ORF">L0M14_24430</name>
</gene>
<keyword evidence="3 8" id="KW-0597">Phosphoprotein</keyword>
<keyword evidence="2" id="KW-0963">Cytoplasm</keyword>
<evidence type="ECO:0000256" key="8">
    <source>
        <dbReference type="PROSITE-ProRule" id="PRU00169"/>
    </source>
</evidence>
<dbReference type="InterPro" id="IPR020449">
    <property type="entry name" value="Tscrpt_reg_AraC-type_HTH"/>
</dbReference>
<dbReference type="InterPro" id="IPR018060">
    <property type="entry name" value="HTH_AraC"/>
</dbReference>